<dbReference type="SUPFAM" id="SSF53098">
    <property type="entry name" value="Ribonuclease H-like"/>
    <property type="match status" value="1"/>
</dbReference>
<proteinExistence type="predicted"/>
<dbReference type="PANTHER" id="PTHR37984:SF5">
    <property type="entry name" value="PROTEIN NYNRIN-LIKE"/>
    <property type="match status" value="1"/>
</dbReference>
<dbReference type="Gene3D" id="1.10.340.70">
    <property type="match status" value="1"/>
</dbReference>
<dbReference type="AlphaFoldDB" id="A0A8S4QDD5"/>
<organism evidence="3 4">
    <name type="scientific">Pararge aegeria aegeria</name>
    <dbReference type="NCBI Taxonomy" id="348720"/>
    <lineage>
        <taxon>Eukaryota</taxon>
        <taxon>Metazoa</taxon>
        <taxon>Ecdysozoa</taxon>
        <taxon>Arthropoda</taxon>
        <taxon>Hexapoda</taxon>
        <taxon>Insecta</taxon>
        <taxon>Pterygota</taxon>
        <taxon>Neoptera</taxon>
        <taxon>Endopterygota</taxon>
        <taxon>Lepidoptera</taxon>
        <taxon>Glossata</taxon>
        <taxon>Ditrysia</taxon>
        <taxon>Papilionoidea</taxon>
        <taxon>Nymphalidae</taxon>
        <taxon>Satyrinae</taxon>
        <taxon>Satyrini</taxon>
        <taxon>Parargina</taxon>
        <taxon>Pararge</taxon>
    </lineage>
</organism>
<dbReference type="Pfam" id="PF17921">
    <property type="entry name" value="Integrase_H2C2"/>
    <property type="match status" value="1"/>
</dbReference>
<dbReference type="Proteomes" id="UP000838756">
    <property type="component" value="Unassembled WGS sequence"/>
</dbReference>
<evidence type="ECO:0000256" key="1">
    <source>
        <dbReference type="ARBA" id="ARBA00012493"/>
    </source>
</evidence>
<evidence type="ECO:0000313" key="4">
    <source>
        <dbReference type="Proteomes" id="UP000838756"/>
    </source>
</evidence>
<dbReference type="PROSITE" id="PS50994">
    <property type="entry name" value="INTEGRASE"/>
    <property type="match status" value="1"/>
</dbReference>
<dbReference type="Gene3D" id="3.30.420.10">
    <property type="entry name" value="Ribonuclease H-like superfamily/Ribonuclease H"/>
    <property type="match status" value="1"/>
</dbReference>
<gene>
    <name evidence="3" type="primary">jg25813</name>
    <name evidence="3" type="ORF">PAEG_LOCUS463</name>
</gene>
<evidence type="ECO:0000259" key="2">
    <source>
        <dbReference type="PROSITE" id="PS50994"/>
    </source>
</evidence>
<dbReference type="GO" id="GO:0003964">
    <property type="term" value="F:RNA-directed DNA polymerase activity"/>
    <property type="evidence" value="ECO:0007669"/>
    <property type="project" value="UniProtKB-EC"/>
</dbReference>
<dbReference type="Pfam" id="PF00665">
    <property type="entry name" value="rve"/>
    <property type="match status" value="1"/>
</dbReference>
<comment type="caution">
    <text evidence="3">The sequence shown here is derived from an EMBL/GenBank/DDBJ whole genome shotgun (WGS) entry which is preliminary data.</text>
</comment>
<name>A0A8S4QDD5_9NEOP</name>
<dbReference type="EMBL" id="CAKXAJ010001483">
    <property type="protein sequence ID" value="CAH2207843.1"/>
    <property type="molecule type" value="Genomic_DNA"/>
</dbReference>
<dbReference type="GO" id="GO:0015074">
    <property type="term" value="P:DNA integration"/>
    <property type="evidence" value="ECO:0007669"/>
    <property type="project" value="InterPro"/>
</dbReference>
<dbReference type="InterPro" id="IPR001584">
    <property type="entry name" value="Integrase_cat-core"/>
</dbReference>
<reference evidence="3" key="1">
    <citation type="submission" date="2022-03" db="EMBL/GenBank/DDBJ databases">
        <authorList>
            <person name="Lindestad O."/>
        </authorList>
    </citation>
    <scope>NUCLEOTIDE SEQUENCE</scope>
</reference>
<evidence type="ECO:0000313" key="3">
    <source>
        <dbReference type="EMBL" id="CAH2207843.1"/>
    </source>
</evidence>
<dbReference type="EC" id="2.7.7.49" evidence="1"/>
<dbReference type="PANTHER" id="PTHR37984">
    <property type="entry name" value="PROTEIN CBG26694"/>
    <property type="match status" value="1"/>
</dbReference>
<feature type="domain" description="Integrase catalytic" evidence="2">
    <location>
        <begin position="178"/>
        <end position="336"/>
    </location>
</feature>
<dbReference type="OrthoDB" id="425619at2759"/>
<keyword evidence="4" id="KW-1185">Reference proteome</keyword>
<accession>A0A8S4QDD5</accession>
<dbReference type="InterPro" id="IPR041588">
    <property type="entry name" value="Integrase_H2C2"/>
</dbReference>
<dbReference type="FunFam" id="1.10.340.70:FF:000001">
    <property type="entry name" value="Retrovirus-related Pol polyprotein from transposon gypsy-like Protein"/>
    <property type="match status" value="1"/>
</dbReference>
<dbReference type="GO" id="GO:0003676">
    <property type="term" value="F:nucleic acid binding"/>
    <property type="evidence" value="ECO:0007669"/>
    <property type="project" value="InterPro"/>
</dbReference>
<dbReference type="InterPro" id="IPR012337">
    <property type="entry name" value="RNaseH-like_sf"/>
</dbReference>
<protein>
    <recommendedName>
        <fullName evidence="1">RNA-directed DNA polymerase</fullName>
        <ecNumber evidence="1">2.7.7.49</ecNumber>
    </recommendedName>
</protein>
<sequence>MKDPHGRLGRWAMKLQQFNFDIIHRPGRSNVVPDALSRSINTLVGIEEINLQILDSHKDEWYTSKIAKIQSGQNSSHDWQIRDGILYKKILLKQYPDKTNEWKVVIPKSLQADVLKYCHDDIKSGHLGVRKTLYRIKQYYFWPDMLRAVKQYIGKCETCAKVKVSQKLPFGHMGQPRKVTGPWQVISLDLMGPFPKSKNCNTMLLVITCLFSKFTLLFPLRTGKADKICEILENQFLLFGRASAIICDNGKQFESNLFKDLANKYDTQIWYTPHYHPQSNPTERVNRVIGTMIAAYISSKKHNEWDKHLQEFAHAIRTAVHETTEYTPSFLFLGREASFPLKISNKSGCTQYLAYDEQVLVDPDEYLLNLKKRPELYKEVELRLKMAHDKSQKFYNEKRQVANFKEGDVVWKRTKYLSKAGTKFMAKLAPKFERAIITKKLSDNVFHLNNVYGKSIGIWHAKDLKTFWRDSPEKK</sequence>
<dbReference type="InterPro" id="IPR050951">
    <property type="entry name" value="Retrovirus_Pol_polyprotein"/>
</dbReference>
<dbReference type="InterPro" id="IPR036397">
    <property type="entry name" value="RNaseH_sf"/>
</dbReference>